<dbReference type="AlphaFoldDB" id="A0A0C2ZZ52"/>
<proteinExistence type="predicted"/>
<sequence length="67" mass="7442">MRSSPGCTFGRWLLRRPCPLLIWRRLVPISARGIVSTTPQVLSRPSKGHESRCLVSCELLAERAPAA</sequence>
<dbReference type="Proteomes" id="UP000053989">
    <property type="component" value="Unassembled WGS sequence"/>
</dbReference>
<protein>
    <submittedName>
        <fullName evidence="1">Uncharacterized protein</fullName>
    </submittedName>
</protein>
<name>A0A0C2ZZ52_9AGAM</name>
<organism evidence="1 2">
    <name type="scientific">Scleroderma citrinum Foug A</name>
    <dbReference type="NCBI Taxonomy" id="1036808"/>
    <lineage>
        <taxon>Eukaryota</taxon>
        <taxon>Fungi</taxon>
        <taxon>Dikarya</taxon>
        <taxon>Basidiomycota</taxon>
        <taxon>Agaricomycotina</taxon>
        <taxon>Agaricomycetes</taxon>
        <taxon>Agaricomycetidae</taxon>
        <taxon>Boletales</taxon>
        <taxon>Sclerodermatineae</taxon>
        <taxon>Sclerodermataceae</taxon>
        <taxon>Scleroderma</taxon>
    </lineage>
</organism>
<dbReference type="InParanoid" id="A0A0C2ZZ52"/>
<accession>A0A0C2ZZ52</accession>
<keyword evidence="2" id="KW-1185">Reference proteome</keyword>
<gene>
    <name evidence="1" type="ORF">SCLCIDRAFT_1126301</name>
</gene>
<dbReference type="EMBL" id="KN822097">
    <property type="protein sequence ID" value="KIM57722.1"/>
    <property type="molecule type" value="Genomic_DNA"/>
</dbReference>
<evidence type="ECO:0000313" key="1">
    <source>
        <dbReference type="EMBL" id="KIM57722.1"/>
    </source>
</evidence>
<evidence type="ECO:0000313" key="2">
    <source>
        <dbReference type="Proteomes" id="UP000053989"/>
    </source>
</evidence>
<reference evidence="2" key="2">
    <citation type="submission" date="2015-01" db="EMBL/GenBank/DDBJ databases">
        <title>Evolutionary Origins and Diversification of the Mycorrhizal Mutualists.</title>
        <authorList>
            <consortium name="DOE Joint Genome Institute"/>
            <consortium name="Mycorrhizal Genomics Consortium"/>
            <person name="Kohler A."/>
            <person name="Kuo A."/>
            <person name="Nagy L.G."/>
            <person name="Floudas D."/>
            <person name="Copeland A."/>
            <person name="Barry K.W."/>
            <person name="Cichocki N."/>
            <person name="Veneault-Fourrey C."/>
            <person name="LaButti K."/>
            <person name="Lindquist E.A."/>
            <person name="Lipzen A."/>
            <person name="Lundell T."/>
            <person name="Morin E."/>
            <person name="Murat C."/>
            <person name="Riley R."/>
            <person name="Ohm R."/>
            <person name="Sun H."/>
            <person name="Tunlid A."/>
            <person name="Henrissat B."/>
            <person name="Grigoriev I.V."/>
            <person name="Hibbett D.S."/>
            <person name="Martin F."/>
        </authorList>
    </citation>
    <scope>NUCLEOTIDE SEQUENCE [LARGE SCALE GENOMIC DNA]</scope>
    <source>
        <strain evidence="2">Foug A</strain>
    </source>
</reference>
<dbReference type="HOGENOM" id="CLU_2813941_0_0_1"/>
<reference evidence="1 2" key="1">
    <citation type="submission" date="2014-04" db="EMBL/GenBank/DDBJ databases">
        <authorList>
            <consortium name="DOE Joint Genome Institute"/>
            <person name="Kuo A."/>
            <person name="Kohler A."/>
            <person name="Nagy L.G."/>
            <person name="Floudas D."/>
            <person name="Copeland A."/>
            <person name="Barry K.W."/>
            <person name="Cichocki N."/>
            <person name="Veneault-Fourrey C."/>
            <person name="LaButti K."/>
            <person name="Lindquist E.A."/>
            <person name="Lipzen A."/>
            <person name="Lundell T."/>
            <person name="Morin E."/>
            <person name="Murat C."/>
            <person name="Sun H."/>
            <person name="Tunlid A."/>
            <person name="Henrissat B."/>
            <person name="Grigoriev I.V."/>
            <person name="Hibbett D.S."/>
            <person name="Martin F."/>
            <person name="Nordberg H.P."/>
            <person name="Cantor M.N."/>
            <person name="Hua S.X."/>
        </authorList>
    </citation>
    <scope>NUCLEOTIDE SEQUENCE [LARGE SCALE GENOMIC DNA]</scope>
    <source>
        <strain evidence="1 2">Foug A</strain>
    </source>
</reference>